<keyword evidence="2" id="KW-1185">Reference proteome</keyword>
<dbReference type="STRING" id="1325130.HFN_2278"/>
<dbReference type="PANTHER" id="PTHR33988:SF2">
    <property type="entry name" value="ENDORIBONUCLEASE MAZF"/>
    <property type="match status" value="1"/>
</dbReference>
<evidence type="ECO:0000313" key="2">
    <source>
        <dbReference type="Proteomes" id="UP000018143"/>
    </source>
</evidence>
<protein>
    <submittedName>
        <fullName evidence="1">PemK-like protein</fullName>
    </submittedName>
</protein>
<dbReference type="Proteomes" id="UP000018143">
    <property type="component" value="Unassembled WGS sequence"/>
</dbReference>
<dbReference type="eggNOG" id="COG2337">
    <property type="taxonomic scope" value="Bacteria"/>
</dbReference>
<dbReference type="RefSeq" id="WP_023947808.1">
    <property type="nucleotide sequence ID" value="NZ_BASD01000009.1"/>
</dbReference>
<proteinExistence type="predicted"/>
<dbReference type="Pfam" id="PF02452">
    <property type="entry name" value="PemK_toxin"/>
    <property type="match status" value="1"/>
</dbReference>
<dbReference type="Gene3D" id="2.30.30.110">
    <property type="match status" value="1"/>
</dbReference>
<sequence length="106" mass="12378">MRLQRFEIYWVDLNPTKGYEIAKKCPCVIISPNELHFLQTRLIAPITSKGFDAPFRVDFTLEGQKARILCDQIRCISTEHFLSKITTLEDTKQEELLAILAQMFMR</sequence>
<dbReference type="GO" id="GO:0016075">
    <property type="term" value="P:rRNA catabolic process"/>
    <property type="evidence" value="ECO:0007669"/>
    <property type="project" value="TreeGrafter"/>
</dbReference>
<dbReference type="GO" id="GO:0004521">
    <property type="term" value="F:RNA endonuclease activity"/>
    <property type="evidence" value="ECO:0007669"/>
    <property type="project" value="TreeGrafter"/>
</dbReference>
<comment type="caution">
    <text evidence="1">The sequence shown here is derived from an EMBL/GenBank/DDBJ whole genome shotgun (WGS) entry which is preliminary data.</text>
</comment>
<dbReference type="PANTHER" id="PTHR33988">
    <property type="entry name" value="ENDORIBONUCLEASE MAZF-RELATED"/>
    <property type="match status" value="1"/>
</dbReference>
<name>T1D0Y3_9HELI</name>
<accession>T1D0Y3</accession>
<evidence type="ECO:0000313" key="1">
    <source>
        <dbReference type="EMBL" id="GAD18866.1"/>
    </source>
</evidence>
<gene>
    <name evidence="1" type="ORF">HFN_2278</name>
</gene>
<dbReference type="AlphaFoldDB" id="T1D0Y3"/>
<reference evidence="1 2" key="1">
    <citation type="journal article" date="2013" name="Genome Announc.">
        <title>Draft Genome Sequence of Helicobacter fennelliae Strain MRY12-0050, Isolated from a Bacteremia Patient.</title>
        <authorList>
            <person name="Rimbara E."/>
            <person name="Matsui M."/>
            <person name="Mori S."/>
            <person name="Suzuki S."/>
            <person name="Suzuki M."/>
            <person name="Kim H."/>
            <person name="Sekizuka T."/>
            <person name="Kuroda M."/>
            <person name="Shibayama K."/>
        </authorList>
    </citation>
    <scope>NUCLEOTIDE SEQUENCE [LARGE SCALE GENOMIC DNA]</scope>
    <source>
        <strain evidence="1 2">MRY12-0050</strain>
    </source>
</reference>
<organism evidence="1 2">
    <name type="scientific">Helicobacter fennelliae MRY12-0050</name>
    <dbReference type="NCBI Taxonomy" id="1325130"/>
    <lineage>
        <taxon>Bacteria</taxon>
        <taxon>Pseudomonadati</taxon>
        <taxon>Campylobacterota</taxon>
        <taxon>Epsilonproteobacteria</taxon>
        <taxon>Campylobacterales</taxon>
        <taxon>Helicobacteraceae</taxon>
        <taxon>Helicobacter</taxon>
    </lineage>
</organism>
<dbReference type="InterPro" id="IPR011067">
    <property type="entry name" value="Plasmid_toxin/cell-grow_inhib"/>
</dbReference>
<dbReference type="GO" id="GO:0006402">
    <property type="term" value="P:mRNA catabolic process"/>
    <property type="evidence" value="ECO:0007669"/>
    <property type="project" value="TreeGrafter"/>
</dbReference>
<dbReference type="GO" id="GO:0003677">
    <property type="term" value="F:DNA binding"/>
    <property type="evidence" value="ECO:0007669"/>
    <property type="project" value="InterPro"/>
</dbReference>
<dbReference type="SUPFAM" id="SSF50118">
    <property type="entry name" value="Cell growth inhibitor/plasmid maintenance toxic component"/>
    <property type="match status" value="1"/>
</dbReference>
<dbReference type="EMBL" id="BASD01000009">
    <property type="protein sequence ID" value="GAD18866.1"/>
    <property type="molecule type" value="Genomic_DNA"/>
</dbReference>
<dbReference type="InterPro" id="IPR003477">
    <property type="entry name" value="PemK-like"/>
</dbReference>